<keyword evidence="1" id="KW-0812">Transmembrane</keyword>
<proteinExistence type="predicted"/>
<comment type="caution">
    <text evidence="3">The sequence shown here is derived from an EMBL/GenBank/DDBJ whole genome shotgun (WGS) entry which is preliminary data.</text>
</comment>
<feature type="chain" id="PRO_5035889269" description="Transmembrane protein" evidence="2">
    <location>
        <begin position="18"/>
        <end position="115"/>
    </location>
</feature>
<organism evidence="3 4">
    <name type="scientific">Paramecium primaurelia</name>
    <dbReference type="NCBI Taxonomy" id="5886"/>
    <lineage>
        <taxon>Eukaryota</taxon>
        <taxon>Sar</taxon>
        <taxon>Alveolata</taxon>
        <taxon>Ciliophora</taxon>
        <taxon>Intramacronucleata</taxon>
        <taxon>Oligohymenophorea</taxon>
        <taxon>Peniculida</taxon>
        <taxon>Parameciidae</taxon>
        <taxon>Paramecium</taxon>
    </lineage>
</organism>
<evidence type="ECO:0008006" key="5">
    <source>
        <dbReference type="Google" id="ProtNLM"/>
    </source>
</evidence>
<sequence>MTIFICIMQMIIFTALASKKSKQKNYEYLNETVLFIVLTVLVSFISFCILIFIILACLHQRGYRFIRQENKKQNENQQQQQMIVIVPSHEKQHYKQFLYDVNQTMDISRLSDNQF</sequence>
<reference evidence="3" key="1">
    <citation type="submission" date="2021-01" db="EMBL/GenBank/DDBJ databases">
        <authorList>
            <consortium name="Genoscope - CEA"/>
            <person name="William W."/>
        </authorList>
    </citation>
    <scope>NUCLEOTIDE SEQUENCE</scope>
</reference>
<evidence type="ECO:0000256" key="1">
    <source>
        <dbReference type="SAM" id="Phobius"/>
    </source>
</evidence>
<keyword evidence="4" id="KW-1185">Reference proteome</keyword>
<keyword evidence="2" id="KW-0732">Signal</keyword>
<dbReference type="OMA" id="CLHQRGY"/>
<evidence type="ECO:0000313" key="4">
    <source>
        <dbReference type="Proteomes" id="UP000688137"/>
    </source>
</evidence>
<evidence type="ECO:0000256" key="2">
    <source>
        <dbReference type="SAM" id="SignalP"/>
    </source>
</evidence>
<evidence type="ECO:0000313" key="3">
    <source>
        <dbReference type="EMBL" id="CAD8086000.1"/>
    </source>
</evidence>
<keyword evidence="1" id="KW-1133">Transmembrane helix</keyword>
<feature type="signal peptide" evidence="2">
    <location>
        <begin position="1"/>
        <end position="17"/>
    </location>
</feature>
<protein>
    <recommendedName>
        <fullName evidence="5">Transmembrane protein</fullName>
    </recommendedName>
</protein>
<dbReference type="Proteomes" id="UP000688137">
    <property type="component" value="Unassembled WGS sequence"/>
</dbReference>
<feature type="transmembrane region" description="Helical" evidence="1">
    <location>
        <begin position="33"/>
        <end position="58"/>
    </location>
</feature>
<gene>
    <name evidence="3" type="ORF">PPRIM_AZ9-3.1.T0750177</name>
</gene>
<keyword evidence="1" id="KW-0472">Membrane</keyword>
<dbReference type="EMBL" id="CAJJDM010000078">
    <property type="protein sequence ID" value="CAD8086000.1"/>
    <property type="molecule type" value="Genomic_DNA"/>
</dbReference>
<accession>A0A8S1N063</accession>
<name>A0A8S1N063_PARPR</name>
<dbReference type="AlphaFoldDB" id="A0A8S1N063"/>